<evidence type="ECO:0000259" key="9">
    <source>
        <dbReference type="Pfam" id="PF05957"/>
    </source>
</evidence>
<dbReference type="PANTHER" id="PTHR35893:SF3">
    <property type="entry name" value="INNER MEMBRANE PROTEIN"/>
    <property type="match status" value="1"/>
</dbReference>
<keyword evidence="6 8" id="KW-1133">Transmembrane helix</keyword>
<dbReference type="InterPro" id="IPR010279">
    <property type="entry name" value="YqjD/ElaB"/>
</dbReference>
<comment type="subcellular location">
    <subcellularLocation>
        <location evidence="1">Cell inner membrane</location>
        <topology evidence="1">Single-pass membrane protein</topology>
    </subcellularLocation>
</comment>
<sequence>MSQVHTNKEKFMTDIKSVLADAEDLLKQAANTTGERASELSDKALALLKQAKEKASDVQVVVVEKSKQAARATDDYVHDHPWQAVGIAAGIGVVIGLLLNRK</sequence>
<keyword evidence="3" id="KW-1003">Cell membrane</keyword>
<accession>A0A0E3YE26</accession>
<evidence type="ECO:0000313" key="12">
    <source>
        <dbReference type="Proteomes" id="UP000035050"/>
    </source>
</evidence>
<proteinExistence type="inferred from homology"/>
<dbReference type="KEGG" id="pox:MB84_22685"/>
<dbReference type="Pfam" id="PF19029">
    <property type="entry name" value="DUF883_C"/>
    <property type="match status" value="1"/>
</dbReference>
<evidence type="ECO:0000256" key="5">
    <source>
        <dbReference type="ARBA" id="ARBA00022692"/>
    </source>
</evidence>
<evidence type="ECO:0000256" key="2">
    <source>
        <dbReference type="ARBA" id="ARBA00010423"/>
    </source>
</evidence>
<dbReference type="OrthoDB" id="9181874at2"/>
<comment type="similarity">
    <text evidence="2">Belongs to the ElaB/YgaM/YqjD family.</text>
</comment>
<dbReference type="GO" id="GO:0043022">
    <property type="term" value="F:ribosome binding"/>
    <property type="evidence" value="ECO:0007669"/>
    <property type="project" value="InterPro"/>
</dbReference>
<feature type="transmembrane region" description="Helical" evidence="8">
    <location>
        <begin position="81"/>
        <end position="99"/>
    </location>
</feature>
<keyword evidence="4" id="KW-0997">Cell inner membrane</keyword>
<dbReference type="Proteomes" id="UP000035050">
    <property type="component" value="Chromosome"/>
</dbReference>
<dbReference type="InterPro" id="IPR043605">
    <property type="entry name" value="DUF883_C"/>
</dbReference>
<dbReference type="GO" id="GO:0005886">
    <property type="term" value="C:plasma membrane"/>
    <property type="evidence" value="ECO:0007669"/>
    <property type="project" value="UniProtKB-SubCell"/>
</dbReference>
<dbReference type="AlphaFoldDB" id="A0A0E3YE26"/>
<dbReference type="InterPro" id="IPR043604">
    <property type="entry name" value="DUF883_N"/>
</dbReference>
<evidence type="ECO:0000256" key="8">
    <source>
        <dbReference type="SAM" id="Phobius"/>
    </source>
</evidence>
<evidence type="ECO:0000256" key="6">
    <source>
        <dbReference type="ARBA" id="ARBA00022989"/>
    </source>
</evidence>
<reference evidence="11" key="1">
    <citation type="submission" date="2016-06" db="EMBL/GenBank/DDBJ databases">
        <title>Pandoraea oxalativorans DSM 23570 Genome Sequencing.</title>
        <authorList>
            <person name="Ee R."/>
            <person name="Lim Y.-L."/>
            <person name="Yong D."/>
            <person name="Yin W.-F."/>
            <person name="Chan K.-G."/>
        </authorList>
    </citation>
    <scope>NUCLEOTIDE SEQUENCE</scope>
    <source>
        <strain evidence="11">DSM 23570</strain>
    </source>
</reference>
<evidence type="ECO:0008006" key="13">
    <source>
        <dbReference type="Google" id="ProtNLM"/>
    </source>
</evidence>
<evidence type="ECO:0000256" key="3">
    <source>
        <dbReference type="ARBA" id="ARBA00022475"/>
    </source>
</evidence>
<dbReference type="Pfam" id="PF05957">
    <property type="entry name" value="DUF883"/>
    <property type="match status" value="1"/>
</dbReference>
<keyword evidence="7 8" id="KW-0472">Membrane</keyword>
<name>A0A0E3YE26_9BURK</name>
<organism evidence="11 12">
    <name type="scientific">Pandoraea oxalativorans</name>
    <dbReference type="NCBI Taxonomy" id="573737"/>
    <lineage>
        <taxon>Bacteria</taxon>
        <taxon>Pseudomonadati</taxon>
        <taxon>Pseudomonadota</taxon>
        <taxon>Betaproteobacteria</taxon>
        <taxon>Burkholderiales</taxon>
        <taxon>Burkholderiaceae</taxon>
        <taxon>Pandoraea</taxon>
    </lineage>
</organism>
<keyword evidence="12" id="KW-1185">Reference proteome</keyword>
<protein>
    <recommendedName>
        <fullName evidence="13">DUF883 domain-containing protein</fullName>
    </recommendedName>
</protein>
<gene>
    <name evidence="11" type="ORF">MB84_22685</name>
</gene>
<feature type="domain" description="DUF883" evidence="9">
    <location>
        <begin position="10"/>
        <end position="60"/>
    </location>
</feature>
<evidence type="ECO:0000259" key="10">
    <source>
        <dbReference type="Pfam" id="PF19029"/>
    </source>
</evidence>
<keyword evidence="5 8" id="KW-0812">Transmembrane</keyword>
<evidence type="ECO:0000256" key="1">
    <source>
        <dbReference type="ARBA" id="ARBA00004377"/>
    </source>
</evidence>
<dbReference type="PATRIC" id="fig|573737.6.peg.305"/>
<feature type="domain" description="DUF883" evidence="10">
    <location>
        <begin position="73"/>
        <end position="102"/>
    </location>
</feature>
<dbReference type="PANTHER" id="PTHR35893">
    <property type="entry name" value="INNER MEMBRANE PROTEIN-RELATED"/>
    <property type="match status" value="1"/>
</dbReference>
<dbReference type="HOGENOM" id="CLU_132623_0_2_4"/>
<dbReference type="EMBL" id="CP011253">
    <property type="protein sequence ID" value="AKC71656.1"/>
    <property type="molecule type" value="Genomic_DNA"/>
</dbReference>
<evidence type="ECO:0000256" key="7">
    <source>
        <dbReference type="ARBA" id="ARBA00023136"/>
    </source>
</evidence>
<evidence type="ECO:0000313" key="11">
    <source>
        <dbReference type="EMBL" id="AKC71656.1"/>
    </source>
</evidence>
<evidence type="ECO:0000256" key="4">
    <source>
        <dbReference type="ARBA" id="ARBA00022519"/>
    </source>
</evidence>
<dbReference type="RefSeq" id="WP_044456631.1">
    <property type="nucleotide sequence ID" value="NZ_CP011253.3"/>
</dbReference>